<sequence length="150" mass="16658">MKLSVSAYRAHASAHKKILDTAYQHNYGSTAPHPSTSTSFQLEPPPLTISNENASNEGKTMTDDEDASSDDVKTPLQSPKSQTNSKEEEESSLANSSDNKSPNTRGHTSYENPFDDKKPAKVGAQRWKNLQAVMAYYHSLRKIKRCLFVL</sequence>
<evidence type="ECO:0000256" key="1">
    <source>
        <dbReference type="SAM" id="MobiDB-lite"/>
    </source>
</evidence>
<feature type="region of interest" description="Disordered" evidence="1">
    <location>
        <begin position="25"/>
        <end position="120"/>
    </location>
</feature>
<feature type="compositionally biased region" description="Polar residues" evidence="1">
    <location>
        <begin position="75"/>
        <end position="84"/>
    </location>
</feature>
<protein>
    <submittedName>
        <fullName evidence="3">Uncharacterized protein LOC108736735</fullName>
    </submittedName>
</protein>
<dbReference type="Proteomes" id="UP000192223">
    <property type="component" value="Unplaced"/>
</dbReference>
<organism evidence="2 3">
    <name type="scientific">Agrilus planipennis</name>
    <name type="common">Emerald ash borer</name>
    <name type="synonym">Agrilus marcopoli</name>
    <dbReference type="NCBI Taxonomy" id="224129"/>
    <lineage>
        <taxon>Eukaryota</taxon>
        <taxon>Metazoa</taxon>
        <taxon>Ecdysozoa</taxon>
        <taxon>Arthropoda</taxon>
        <taxon>Hexapoda</taxon>
        <taxon>Insecta</taxon>
        <taxon>Pterygota</taxon>
        <taxon>Neoptera</taxon>
        <taxon>Endopterygota</taxon>
        <taxon>Coleoptera</taxon>
        <taxon>Polyphaga</taxon>
        <taxon>Elateriformia</taxon>
        <taxon>Buprestoidea</taxon>
        <taxon>Buprestidae</taxon>
        <taxon>Agrilinae</taxon>
        <taxon>Agrilus</taxon>
    </lineage>
</organism>
<dbReference type="STRING" id="224129.A0A1W4WW96"/>
<name>A0A1W4WW96_AGRPL</name>
<feature type="compositionally biased region" description="Polar residues" evidence="1">
    <location>
        <begin position="48"/>
        <end position="59"/>
    </location>
</feature>
<reference evidence="3" key="1">
    <citation type="submission" date="2025-08" db="UniProtKB">
        <authorList>
            <consortium name="RefSeq"/>
        </authorList>
    </citation>
    <scope>IDENTIFICATION</scope>
    <source>
        <tissue evidence="3">Entire body</tissue>
    </source>
</reference>
<proteinExistence type="predicted"/>
<evidence type="ECO:0000313" key="3">
    <source>
        <dbReference type="RefSeq" id="XP_018324787.1"/>
    </source>
</evidence>
<dbReference type="AlphaFoldDB" id="A0A1W4WW96"/>
<dbReference type="InParanoid" id="A0A1W4WW96"/>
<accession>A0A1W4WW96</accession>
<feature type="compositionally biased region" description="Polar residues" evidence="1">
    <location>
        <begin position="92"/>
        <end position="111"/>
    </location>
</feature>
<gene>
    <name evidence="3" type="primary">LOC108736735</name>
</gene>
<feature type="compositionally biased region" description="Polar residues" evidence="1">
    <location>
        <begin position="25"/>
        <end position="41"/>
    </location>
</feature>
<dbReference type="GeneID" id="108736735"/>
<dbReference type="KEGG" id="apln:108736735"/>
<dbReference type="OrthoDB" id="6773828at2759"/>
<keyword evidence="2" id="KW-1185">Reference proteome</keyword>
<dbReference type="RefSeq" id="XP_018324787.1">
    <property type="nucleotide sequence ID" value="XM_018469285.2"/>
</dbReference>
<evidence type="ECO:0000313" key="2">
    <source>
        <dbReference type="Proteomes" id="UP000192223"/>
    </source>
</evidence>